<accession>A0ABT2KRA5</accession>
<dbReference type="Proteomes" id="UP000217448">
    <property type="component" value="Unassembled WGS sequence"/>
</dbReference>
<protein>
    <submittedName>
        <fullName evidence="2">Uncharacterized protein</fullName>
    </submittedName>
</protein>
<evidence type="ECO:0000313" key="2">
    <source>
        <dbReference type="EMBL" id="MCT4372671.1"/>
    </source>
</evidence>
<feature type="region of interest" description="Disordered" evidence="1">
    <location>
        <begin position="76"/>
        <end position="116"/>
    </location>
</feature>
<keyword evidence="3" id="KW-1185">Reference proteome</keyword>
<sequence>MAARAASEWPFGSRQQNPVRPSTSTSMSSGIWSVSASASAVSPSRSMVRSDCTGATLQRSAISGCRARKAAMTLGSSDMAGGVEQPIRTSPARPCRKSAVIRRSPSNSPNSRSASG</sequence>
<feature type="compositionally biased region" description="Low complexity" evidence="1">
    <location>
        <begin position="102"/>
        <end position="116"/>
    </location>
</feature>
<feature type="region of interest" description="Disordered" evidence="1">
    <location>
        <begin position="1"/>
        <end position="30"/>
    </location>
</feature>
<dbReference type="EMBL" id="NTHN02000052">
    <property type="protein sequence ID" value="MCT4372671.1"/>
    <property type="molecule type" value="Genomic_DNA"/>
</dbReference>
<gene>
    <name evidence="2" type="ORF">CLG85_021130</name>
</gene>
<name>A0ABT2KRA5_9RHOB</name>
<evidence type="ECO:0000256" key="1">
    <source>
        <dbReference type="SAM" id="MobiDB-lite"/>
    </source>
</evidence>
<organism evidence="2 3">
    <name type="scientific">Alloyangia mangrovi</name>
    <dbReference type="NCBI Taxonomy" id="1779329"/>
    <lineage>
        <taxon>Bacteria</taxon>
        <taxon>Pseudomonadati</taxon>
        <taxon>Pseudomonadota</taxon>
        <taxon>Alphaproteobacteria</taxon>
        <taxon>Rhodobacterales</taxon>
        <taxon>Roseobacteraceae</taxon>
        <taxon>Alloyangia</taxon>
    </lineage>
</organism>
<reference evidence="3" key="1">
    <citation type="submission" date="2023-07" db="EMBL/GenBank/DDBJ databases">
        <title>Yangia mangrovi SAOS 153D genome.</title>
        <authorList>
            <person name="Verma A."/>
            <person name="Pal Y."/>
            <person name="Sundharam S."/>
            <person name="Bisht B."/>
            <person name="Srinivasan K."/>
        </authorList>
    </citation>
    <scope>NUCLEOTIDE SEQUENCE [LARGE SCALE GENOMIC DNA]</scope>
    <source>
        <strain evidence="3">SAOS 153D</strain>
    </source>
</reference>
<evidence type="ECO:0000313" key="3">
    <source>
        <dbReference type="Proteomes" id="UP000217448"/>
    </source>
</evidence>
<proteinExistence type="predicted"/>
<comment type="caution">
    <text evidence="2">The sequence shown here is derived from an EMBL/GenBank/DDBJ whole genome shotgun (WGS) entry which is preliminary data.</text>
</comment>